<accession>A0A1M6HLW2</accession>
<dbReference type="EMBL" id="FQYY01000014">
    <property type="protein sequence ID" value="SHJ23162.1"/>
    <property type="molecule type" value="Genomic_DNA"/>
</dbReference>
<dbReference type="STRING" id="579105.SAMN04488096_1147"/>
<sequence length="112" mass="13311">MIGAFGISLLLNLYIVPRVYRTVQLNEVYYEYSELETCEEMEKRFLTDLKNEEIVYFQFGIGYDIELAKTLKEKYKIQSIGMGCTIKSEYECYNKLVNEYLKEKHNDGIIDY</sequence>
<dbReference type="AlphaFoldDB" id="A0A1M6HLW2"/>
<evidence type="ECO:0000313" key="1">
    <source>
        <dbReference type="EMBL" id="SHJ23162.1"/>
    </source>
</evidence>
<keyword evidence="2" id="KW-1185">Reference proteome</keyword>
<proteinExistence type="predicted"/>
<evidence type="ECO:0000313" key="2">
    <source>
        <dbReference type="Proteomes" id="UP000184225"/>
    </source>
</evidence>
<organism evidence="1 2">
    <name type="scientific">Mesonia phycicola</name>
    <dbReference type="NCBI Taxonomy" id="579105"/>
    <lineage>
        <taxon>Bacteria</taxon>
        <taxon>Pseudomonadati</taxon>
        <taxon>Bacteroidota</taxon>
        <taxon>Flavobacteriia</taxon>
        <taxon>Flavobacteriales</taxon>
        <taxon>Flavobacteriaceae</taxon>
        <taxon>Mesonia</taxon>
    </lineage>
</organism>
<reference evidence="1 2" key="1">
    <citation type="submission" date="2016-11" db="EMBL/GenBank/DDBJ databases">
        <authorList>
            <person name="Jaros S."/>
            <person name="Januszkiewicz K."/>
            <person name="Wedrychowicz H."/>
        </authorList>
    </citation>
    <scope>NUCLEOTIDE SEQUENCE [LARGE SCALE GENOMIC DNA]</scope>
    <source>
        <strain evidence="1 2">DSM 21425</strain>
    </source>
</reference>
<gene>
    <name evidence="1" type="ORF">SAMN04488096_1147</name>
</gene>
<dbReference type="Proteomes" id="UP000184225">
    <property type="component" value="Unassembled WGS sequence"/>
</dbReference>
<name>A0A1M6HLW2_9FLAO</name>
<protein>
    <submittedName>
        <fullName evidence="1">Uncharacterized protein</fullName>
    </submittedName>
</protein>